<dbReference type="InterPro" id="IPR002931">
    <property type="entry name" value="Transglutaminase-like"/>
</dbReference>
<proteinExistence type="predicted"/>
<dbReference type="InterPro" id="IPR038765">
    <property type="entry name" value="Papain-like_cys_pep_sf"/>
</dbReference>
<sequence>MRKFVPFIFLFLSVLSVGQTKTGYTDIDNKISRIPVELSSSTTGIAKFISDSFKTDTEKIRAVFYWTATNISYDVPNMFEPNQLQSSQEKIENTLKTKKGVCIHYAEVFNDISNKIGIKCQIIQGYTKQNGKVANLSHAWCAAQIENKWFVFDPTWGAGGVTNGKFVKKLNNTYFKAEPSKIIASHMPFDYLWQFLNYPITNEEFYAGKIQLDKTKKYFDFEKEIELYLKKSENDQLFETAERIEKNGIKNAMILESYNVKKSQWSTAMQNTNVEKINSIVAELNEAVLLLNDFIMYRNKKFKPTFSDEKISQMIQTPREKLLKCQNDVFKLVMVGSDNTANVNSIKNSIAQNLILADEHASFVKEYLSKSKLMRKTMFSRVSWFGIPLN</sequence>
<protein>
    <recommendedName>
        <fullName evidence="1">Transglutaminase-like domain-containing protein</fullName>
    </recommendedName>
</protein>
<evidence type="ECO:0000313" key="3">
    <source>
        <dbReference type="Proteomes" id="UP000661715"/>
    </source>
</evidence>
<dbReference type="SUPFAM" id="SSF54001">
    <property type="entry name" value="Cysteine proteinases"/>
    <property type="match status" value="1"/>
</dbReference>
<accession>A0ABR7UPL6</accession>
<dbReference type="PANTHER" id="PTHR46333:SF2">
    <property type="entry name" value="CYTOKINESIS PROTEIN 3"/>
    <property type="match status" value="1"/>
</dbReference>
<dbReference type="Pfam" id="PF01841">
    <property type="entry name" value="Transglut_core"/>
    <property type="match status" value="1"/>
</dbReference>
<reference evidence="2 3" key="1">
    <citation type="journal article" date="2020" name="Microbiol. Res.">
        <title>Flavobacterium pokkalii sp. nov., a novel plant growth promoting native rhizobacteria isolated from pokkali rice grown in coastal saline affected agricultural regions of southern India, Kerala.</title>
        <authorList>
            <person name="Menon R.R."/>
            <person name="Kumari S."/>
            <person name="Viver T."/>
            <person name="Rameshkumar N."/>
        </authorList>
    </citation>
    <scope>NUCLEOTIDE SEQUENCE [LARGE SCALE GENOMIC DNA]</scope>
    <source>
        <strain evidence="2 3">L1I52</strain>
    </source>
</reference>
<feature type="domain" description="Transglutaminase-like" evidence="1">
    <location>
        <begin position="94"/>
        <end position="156"/>
    </location>
</feature>
<comment type="caution">
    <text evidence="2">The sequence shown here is derived from an EMBL/GenBank/DDBJ whole genome shotgun (WGS) entry which is preliminary data.</text>
</comment>
<name>A0ABR7UPL6_9FLAO</name>
<dbReference type="Proteomes" id="UP000661715">
    <property type="component" value="Unassembled WGS sequence"/>
</dbReference>
<dbReference type="InterPro" id="IPR052557">
    <property type="entry name" value="CAP/Cytokinesis_protein"/>
</dbReference>
<organism evidence="2 3">
    <name type="scientific">Flavobacterium pokkalii</name>
    <dbReference type="NCBI Taxonomy" id="1940408"/>
    <lineage>
        <taxon>Bacteria</taxon>
        <taxon>Pseudomonadati</taxon>
        <taxon>Bacteroidota</taxon>
        <taxon>Flavobacteriia</taxon>
        <taxon>Flavobacteriales</taxon>
        <taxon>Flavobacteriaceae</taxon>
        <taxon>Flavobacterium</taxon>
    </lineage>
</organism>
<evidence type="ECO:0000313" key="2">
    <source>
        <dbReference type="EMBL" id="MBD0724356.1"/>
    </source>
</evidence>
<dbReference type="RefSeq" id="WP_188219811.1">
    <property type="nucleotide sequence ID" value="NZ_NASZ01000003.1"/>
</dbReference>
<keyword evidence="3" id="KW-1185">Reference proteome</keyword>
<dbReference type="EMBL" id="NASZ01000003">
    <property type="protein sequence ID" value="MBD0724356.1"/>
    <property type="molecule type" value="Genomic_DNA"/>
</dbReference>
<evidence type="ECO:0000259" key="1">
    <source>
        <dbReference type="SMART" id="SM00460"/>
    </source>
</evidence>
<dbReference type="PANTHER" id="PTHR46333">
    <property type="entry name" value="CYTOKINESIS PROTEIN 3"/>
    <property type="match status" value="1"/>
</dbReference>
<gene>
    <name evidence="2" type="ORF">B6A10_04105</name>
</gene>
<dbReference type="SMART" id="SM00460">
    <property type="entry name" value="TGc"/>
    <property type="match status" value="1"/>
</dbReference>
<dbReference type="Gene3D" id="3.10.620.30">
    <property type="match status" value="1"/>
</dbReference>